<protein>
    <submittedName>
        <fullName evidence="2">Uncharacterized protein</fullName>
    </submittedName>
</protein>
<accession>A0A0W0G0J2</accession>
<name>A0A0W0G0J2_MONRR</name>
<organism evidence="2 3">
    <name type="scientific">Moniliophthora roreri</name>
    <name type="common">Frosty pod rot fungus</name>
    <name type="synonym">Monilia roreri</name>
    <dbReference type="NCBI Taxonomy" id="221103"/>
    <lineage>
        <taxon>Eukaryota</taxon>
        <taxon>Fungi</taxon>
        <taxon>Dikarya</taxon>
        <taxon>Basidiomycota</taxon>
        <taxon>Agaricomycotina</taxon>
        <taxon>Agaricomycetes</taxon>
        <taxon>Agaricomycetidae</taxon>
        <taxon>Agaricales</taxon>
        <taxon>Marasmiineae</taxon>
        <taxon>Marasmiaceae</taxon>
        <taxon>Moniliophthora</taxon>
    </lineage>
</organism>
<evidence type="ECO:0000313" key="2">
    <source>
        <dbReference type="EMBL" id="KTB42111.1"/>
    </source>
</evidence>
<proteinExistence type="predicted"/>
<dbReference type="EMBL" id="LATX01001381">
    <property type="protein sequence ID" value="KTB42111.1"/>
    <property type="molecule type" value="Genomic_DNA"/>
</dbReference>
<evidence type="ECO:0000256" key="1">
    <source>
        <dbReference type="SAM" id="MobiDB-lite"/>
    </source>
</evidence>
<feature type="region of interest" description="Disordered" evidence="1">
    <location>
        <begin position="92"/>
        <end position="122"/>
    </location>
</feature>
<evidence type="ECO:0000313" key="3">
    <source>
        <dbReference type="Proteomes" id="UP000054988"/>
    </source>
</evidence>
<dbReference type="AlphaFoldDB" id="A0A0W0G0J2"/>
<feature type="compositionally biased region" description="Low complexity" evidence="1">
    <location>
        <begin position="98"/>
        <end position="108"/>
    </location>
</feature>
<sequence length="140" mass="16380">MNHAKLSTRRAGYRKTPGGRWYLERNVANGMNEHRQRGRDWDERKQGRLWIGGLGESRKESSEGAQSHIRNILKRQYSMHLWDWEYDNQIERQHQGSPPTMTTTLPQLPVSPSTRSRIDHSPTPVLAHCRSLVDRVQLQE</sequence>
<dbReference type="Proteomes" id="UP000054988">
    <property type="component" value="Unassembled WGS sequence"/>
</dbReference>
<comment type="caution">
    <text evidence="2">The sequence shown here is derived from an EMBL/GenBank/DDBJ whole genome shotgun (WGS) entry which is preliminary data.</text>
</comment>
<reference evidence="2 3" key="1">
    <citation type="submission" date="2015-12" db="EMBL/GenBank/DDBJ databases">
        <title>Draft genome sequence of Moniliophthora roreri, the causal agent of frosty pod rot of cacao.</title>
        <authorList>
            <person name="Aime M.C."/>
            <person name="Diaz-Valderrama J.R."/>
            <person name="Kijpornyongpan T."/>
            <person name="Phillips-Mora W."/>
        </authorList>
    </citation>
    <scope>NUCLEOTIDE SEQUENCE [LARGE SCALE GENOMIC DNA]</scope>
    <source>
        <strain evidence="2 3">MCA 2952</strain>
    </source>
</reference>
<gene>
    <name evidence="2" type="ORF">WG66_5298</name>
</gene>